<comment type="caution">
    <text evidence="2">The sequence shown here is derived from an EMBL/GenBank/DDBJ whole genome shotgun (WGS) entry which is preliminary data.</text>
</comment>
<evidence type="ECO:0000313" key="3">
    <source>
        <dbReference type="Proteomes" id="UP001262410"/>
    </source>
</evidence>
<dbReference type="Proteomes" id="UP001262410">
    <property type="component" value="Unassembled WGS sequence"/>
</dbReference>
<gene>
    <name evidence="2" type="ORF">E9232_005830</name>
</gene>
<sequence length="230" mass="23310">MTFPLRPHHVAALVLAGFLAACDHKIPDWPEDGYTTLSTPVAHPVLFAPQASSLSATERTRLVDFIRGAGLSPGATVTVAAGGPRAAARQQAVSAVLRGAGRYNVALVDDPGVGDEVQVAAAGQGVLWPKRCLNPDGSLPEDLPLGCSSDINMALQVERKGDLFRGRPTGPAFANPSVRAAERYLQLPGAGEANGLSSPDDAGSQAGAVLPPSDTTGAGSGATTGGTTSP</sequence>
<evidence type="ECO:0000256" key="1">
    <source>
        <dbReference type="SAM" id="MobiDB-lite"/>
    </source>
</evidence>
<evidence type="ECO:0000313" key="2">
    <source>
        <dbReference type="EMBL" id="MDR6293280.1"/>
    </source>
</evidence>
<dbReference type="RefSeq" id="WP_309800117.1">
    <property type="nucleotide sequence ID" value="NZ_JAVDPW010000011.1"/>
</dbReference>
<dbReference type="EMBL" id="JAVDPW010000011">
    <property type="protein sequence ID" value="MDR6293280.1"/>
    <property type="molecule type" value="Genomic_DNA"/>
</dbReference>
<reference evidence="2 3" key="1">
    <citation type="submission" date="2023-07" db="EMBL/GenBank/DDBJ databases">
        <title>Sorghum-associated microbial communities from plants grown in Nebraska, USA.</title>
        <authorList>
            <person name="Schachtman D."/>
        </authorList>
    </citation>
    <scope>NUCLEOTIDE SEQUENCE [LARGE SCALE GENOMIC DNA]</scope>
    <source>
        <strain evidence="2 3">584</strain>
    </source>
</reference>
<protein>
    <recommendedName>
        <fullName evidence="4">Pilus assembly protein CpaD</fullName>
    </recommendedName>
</protein>
<evidence type="ECO:0008006" key="4">
    <source>
        <dbReference type="Google" id="ProtNLM"/>
    </source>
</evidence>
<feature type="region of interest" description="Disordered" evidence="1">
    <location>
        <begin position="189"/>
        <end position="230"/>
    </location>
</feature>
<keyword evidence="3" id="KW-1185">Reference proteome</keyword>
<accession>A0ABU1K0E2</accession>
<organism evidence="2 3">
    <name type="scientific">Inquilinus ginsengisoli</name>
    <dbReference type="NCBI Taxonomy" id="363840"/>
    <lineage>
        <taxon>Bacteria</taxon>
        <taxon>Pseudomonadati</taxon>
        <taxon>Pseudomonadota</taxon>
        <taxon>Alphaproteobacteria</taxon>
        <taxon>Rhodospirillales</taxon>
        <taxon>Rhodospirillaceae</taxon>
        <taxon>Inquilinus</taxon>
    </lineage>
</organism>
<name>A0ABU1K0E2_9PROT</name>
<dbReference type="PROSITE" id="PS51257">
    <property type="entry name" value="PROKAR_LIPOPROTEIN"/>
    <property type="match status" value="1"/>
</dbReference>
<proteinExistence type="predicted"/>